<dbReference type="Pfam" id="PF02518">
    <property type="entry name" value="HATPase_c"/>
    <property type="match status" value="1"/>
</dbReference>
<evidence type="ECO:0000259" key="15">
    <source>
        <dbReference type="PROSITE" id="PS50109"/>
    </source>
</evidence>
<keyword evidence="7 14" id="KW-0812">Transmembrane</keyword>
<dbReference type="GO" id="GO:0005886">
    <property type="term" value="C:plasma membrane"/>
    <property type="evidence" value="ECO:0007669"/>
    <property type="project" value="UniProtKB-SubCell"/>
</dbReference>
<proteinExistence type="predicted"/>
<evidence type="ECO:0000256" key="13">
    <source>
        <dbReference type="ARBA" id="ARBA00023136"/>
    </source>
</evidence>
<evidence type="ECO:0000256" key="9">
    <source>
        <dbReference type="ARBA" id="ARBA00022777"/>
    </source>
</evidence>
<comment type="catalytic activity">
    <reaction evidence="1">
        <text>ATP + protein L-histidine = ADP + protein N-phospho-L-histidine.</text>
        <dbReference type="EC" id="2.7.13.3"/>
    </reaction>
</comment>
<dbReference type="SUPFAM" id="SSF55874">
    <property type="entry name" value="ATPase domain of HSP90 chaperone/DNA topoisomerase II/histidine kinase"/>
    <property type="match status" value="1"/>
</dbReference>
<evidence type="ECO:0000256" key="2">
    <source>
        <dbReference type="ARBA" id="ARBA00004651"/>
    </source>
</evidence>
<evidence type="ECO:0000256" key="1">
    <source>
        <dbReference type="ARBA" id="ARBA00000085"/>
    </source>
</evidence>
<dbReference type="OrthoDB" id="9776552at2"/>
<evidence type="ECO:0000256" key="12">
    <source>
        <dbReference type="ARBA" id="ARBA00023012"/>
    </source>
</evidence>
<evidence type="ECO:0000256" key="11">
    <source>
        <dbReference type="ARBA" id="ARBA00022989"/>
    </source>
</evidence>
<evidence type="ECO:0000259" key="16">
    <source>
        <dbReference type="PROSITE" id="PS50885"/>
    </source>
</evidence>
<evidence type="ECO:0000256" key="14">
    <source>
        <dbReference type="SAM" id="Phobius"/>
    </source>
</evidence>
<keyword evidence="9" id="KW-0418">Kinase</keyword>
<keyword evidence="8" id="KW-0547">Nucleotide-binding</keyword>
<dbReference type="Gene3D" id="1.10.8.500">
    <property type="entry name" value="HAMP domain in histidine kinase"/>
    <property type="match status" value="1"/>
</dbReference>
<keyword evidence="4" id="KW-1003">Cell membrane</keyword>
<dbReference type="Proteomes" id="UP000034189">
    <property type="component" value="Chromosome"/>
</dbReference>
<feature type="domain" description="Histidine kinase" evidence="15">
    <location>
        <begin position="384"/>
        <end position="603"/>
    </location>
</feature>
<dbReference type="AlphaFoldDB" id="A0A0F7F6L0"/>
<dbReference type="PANTHER" id="PTHR34220">
    <property type="entry name" value="SENSOR HISTIDINE KINASE YPDA"/>
    <property type="match status" value="1"/>
</dbReference>
<evidence type="ECO:0000313" key="17">
    <source>
        <dbReference type="EMBL" id="AKG33558.1"/>
    </source>
</evidence>
<gene>
    <name evidence="17" type="ORF">VK70_02280</name>
</gene>
<dbReference type="InterPro" id="IPR050640">
    <property type="entry name" value="Bact_2-comp_sensor_kinase"/>
</dbReference>
<name>A0A0F7F6L0_PAEDU</name>
<evidence type="ECO:0000256" key="10">
    <source>
        <dbReference type="ARBA" id="ARBA00022840"/>
    </source>
</evidence>
<dbReference type="PROSITE" id="PS50109">
    <property type="entry name" value="HIS_KIN"/>
    <property type="match status" value="1"/>
</dbReference>
<dbReference type="PANTHER" id="PTHR34220:SF11">
    <property type="entry name" value="SENSOR PROTEIN KINASE HPTS"/>
    <property type="match status" value="1"/>
</dbReference>
<dbReference type="Gene3D" id="3.30.450.20">
    <property type="entry name" value="PAS domain"/>
    <property type="match status" value="1"/>
</dbReference>
<evidence type="ECO:0000256" key="3">
    <source>
        <dbReference type="ARBA" id="ARBA00012438"/>
    </source>
</evidence>
<dbReference type="CDD" id="cd06225">
    <property type="entry name" value="HAMP"/>
    <property type="match status" value="1"/>
</dbReference>
<dbReference type="PATRIC" id="fig|1333534.5.peg.483"/>
<reference evidence="17 18" key="2">
    <citation type="journal article" date="2016" name="Genome Announc.">
        <title>Genome Sequence of a Gram-Positive Diazotroph, Paenibacillus durus Type Strain ATCC 35681.</title>
        <authorList>
            <person name="Halim M.A."/>
            <person name="Rahman A.Y."/>
            <person name="Sim K.S."/>
            <person name="Yam H.C."/>
            <person name="Rahim A.A."/>
            <person name="Ghazali A.H."/>
            <person name="Najimudin N."/>
        </authorList>
    </citation>
    <scope>NUCLEOTIDE SEQUENCE [LARGE SCALE GENOMIC DNA]</scope>
    <source>
        <strain evidence="17 18">ATCC 35681</strain>
    </source>
</reference>
<dbReference type="InterPro" id="IPR036890">
    <property type="entry name" value="HATPase_C_sf"/>
</dbReference>
<keyword evidence="6" id="KW-0808">Transferase</keyword>
<dbReference type="InterPro" id="IPR005467">
    <property type="entry name" value="His_kinase_dom"/>
</dbReference>
<comment type="subcellular location">
    <subcellularLocation>
        <location evidence="2">Cell membrane</location>
        <topology evidence="2">Multi-pass membrane protein</topology>
    </subcellularLocation>
</comment>
<evidence type="ECO:0000256" key="7">
    <source>
        <dbReference type="ARBA" id="ARBA00022692"/>
    </source>
</evidence>
<dbReference type="GO" id="GO:0000155">
    <property type="term" value="F:phosphorelay sensor kinase activity"/>
    <property type="evidence" value="ECO:0007669"/>
    <property type="project" value="InterPro"/>
</dbReference>
<dbReference type="Pfam" id="PF06580">
    <property type="entry name" value="His_kinase"/>
    <property type="match status" value="1"/>
</dbReference>
<organism evidence="17 18">
    <name type="scientific">Paenibacillus durus ATCC 35681</name>
    <dbReference type="NCBI Taxonomy" id="1333534"/>
    <lineage>
        <taxon>Bacteria</taxon>
        <taxon>Bacillati</taxon>
        <taxon>Bacillota</taxon>
        <taxon>Bacilli</taxon>
        <taxon>Bacillales</taxon>
        <taxon>Paenibacillaceae</taxon>
        <taxon>Paenibacillus</taxon>
    </lineage>
</organism>
<feature type="transmembrane region" description="Helical" evidence="14">
    <location>
        <begin position="317"/>
        <end position="336"/>
    </location>
</feature>
<keyword evidence="10" id="KW-0067">ATP-binding</keyword>
<keyword evidence="12" id="KW-0902">Two-component regulatory system</keyword>
<dbReference type="HOGENOM" id="CLU_020473_6_0_9"/>
<dbReference type="InterPro" id="IPR010559">
    <property type="entry name" value="Sig_transdc_His_kin_internal"/>
</dbReference>
<accession>A0A0F7F6L0</accession>
<dbReference type="SMART" id="SM00387">
    <property type="entry name" value="HATPase_c"/>
    <property type="match status" value="1"/>
</dbReference>
<protein>
    <recommendedName>
        <fullName evidence="3">histidine kinase</fullName>
        <ecNumber evidence="3">2.7.13.3</ecNumber>
    </recommendedName>
</protein>
<reference evidence="17 18" key="1">
    <citation type="submission" date="2015-03" db="EMBL/GenBank/DDBJ databases">
        <authorList>
            <person name="Abdul Halim M."/>
        </authorList>
    </citation>
    <scope>NUCLEOTIDE SEQUENCE [LARGE SCALE GENOMIC DNA]</scope>
    <source>
        <strain evidence="17 18">ATCC 35681</strain>
    </source>
</reference>
<dbReference type="InterPro" id="IPR003660">
    <property type="entry name" value="HAMP_dom"/>
</dbReference>
<dbReference type="SMART" id="SM00304">
    <property type="entry name" value="HAMP"/>
    <property type="match status" value="1"/>
</dbReference>
<evidence type="ECO:0000256" key="5">
    <source>
        <dbReference type="ARBA" id="ARBA00022553"/>
    </source>
</evidence>
<keyword evidence="5" id="KW-0597">Phosphoprotein</keyword>
<feature type="transmembrane region" description="Helical" evidence="14">
    <location>
        <begin position="12"/>
        <end position="32"/>
    </location>
</feature>
<evidence type="ECO:0000256" key="4">
    <source>
        <dbReference type="ARBA" id="ARBA00022475"/>
    </source>
</evidence>
<dbReference type="PROSITE" id="PS50885">
    <property type="entry name" value="HAMP"/>
    <property type="match status" value="1"/>
</dbReference>
<dbReference type="EC" id="2.7.13.3" evidence="3"/>
<dbReference type="InterPro" id="IPR003594">
    <property type="entry name" value="HATPase_dom"/>
</dbReference>
<feature type="domain" description="HAMP" evidence="16">
    <location>
        <begin position="334"/>
        <end position="386"/>
    </location>
</feature>
<dbReference type="Gene3D" id="3.30.565.10">
    <property type="entry name" value="Histidine kinase-like ATPase, C-terminal domain"/>
    <property type="match status" value="1"/>
</dbReference>
<dbReference type="GO" id="GO:0005524">
    <property type="term" value="F:ATP binding"/>
    <property type="evidence" value="ECO:0007669"/>
    <property type="project" value="UniProtKB-KW"/>
</dbReference>
<dbReference type="SUPFAM" id="SSF158472">
    <property type="entry name" value="HAMP domain-like"/>
    <property type="match status" value="1"/>
</dbReference>
<evidence type="ECO:0000313" key="18">
    <source>
        <dbReference type="Proteomes" id="UP000034189"/>
    </source>
</evidence>
<dbReference type="EMBL" id="CP011114">
    <property type="protein sequence ID" value="AKG33558.1"/>
    <property type="molecule type" value="Genomic_DNA"/>
</dbReference>
<sequence>MFKHSIRNRLMALVLLAAVIPAGVSVIFSYLYTKQSVTEQSVEQNRKLLALGAANLDNYFQGINQRALSIYSGINVQSSFYTSILSVKNPNALPKGAVQPDNRNIVSTQLYNFFLLDRNIFQIHLYVRANKQSNTLLQGQFRREYNPRYTPLSNPGGPVRPFVEATHMDHQYGIKSGFPNYKAGATPVFSAHYPIYRTPSDEVIADLSLDFRLTELEAIAKSMYNSETERLYIVDEQGKVLYASGGEWIGKPIEAGWSKLPQGASSGHFSWNNKEFKGIIMYRHIDSAIFKGNIIKLVPYEDLYRDARTISRINTGIGVLFLIIAGIAGVLISIGFTRPIKKLISYTQKVQIGQLDASVDLVRVDEFGLLARKITDMTRTINDLILQEYRLEIANKTNQLKVLQAQVNPHFLYNALQSIATLSLRYNAPKIYDLIYSLGSMMRYSMTTDGNQVTLQDEVEHVQNYVALQRERFGEENLRMDVDIEGRASGIFVPKMILQPLVENIFKHGFRDGIKDGVITITGKLDAEGRLVIRVRDNGKGIPDERLKEVRDCLERTEHSGEGGIGLRNVLARLRLQISERSQLLLQTGEDGAEVVLIIPLDDTAFRKEEGAE</sequence>
<keyword evidence="11 14" id="KW-1133">Transmembrane helix</keyword>
<dbReference type="RefSeq" id="WP_025699673.1">
    <property type="nucleotide sequence ID" value="NZ_ASQQ01000699.1"/>
</dbReference>
<keyword evidence="13 14" id="KW-0472">Membrane</keyword>
<evidence type="ECO:0000256" key="6">
    <source>
        <dbReference type="ARBA" id="ARBA00022679"/>
    </source>
</evidence>
<evidence type="ECO:0000256" key="8">
    <source>
        <dbReference type="ARBA" id="ARBA00022741"/>
    </source>
</evidence>